<keyword evidence="1" id="KW-0677">Repeat</keyword>
<name>A0A4V2S9T1_9FIRM</name>
<feature type="region of interest" description="Disordered" evidence="2">
    <location>
        <begin position="396"/>
        <end position="438"/>
    </location>
</feature>
<dbReference type="Gene3D" id="2.60.40.10">
    <property type="entry name" value="Immunoglobulins"/>
    <property type="match status" value="4"/>
</dbReference>
<feature type="domain" description="Fibronectin type-III" evidence="3">
    <location>
        <begin position="662"/>
        <end position="768"/>
    </location>
</feature>
<gene>
    <name evidence="5" type="ORF">EV214_1351</name>
</gene>
<dbReference type="PANTHER" id="PTHR43308">
    <property type="entry name" value="OUTER MEMBRANE PROTEIN ALPHA-RELATED"/>
    <property type="match status" value="1"/>
</dbReference>
<sequence length="1250" mass="135173">MKRLLAIILILTLMMPTTFIGYANENMNSQEFSDIKDHWAEQTIKKHHKMGMLSGYPDGTFKPDQQMKRSELITLVNKYFGLKEEANQNFEDVLGSEWYAGETAKAEYYGYIEDLEARPEELASREDVVNMMSLILDTQEQTSKDEKKEFTDLKDTDKKTEERIEKFSENGYIGGYKDGSFKPKRIINRAEILTIIENILGYVVTSQEDVDNMPEGVTKVTIINPNIIIENKEIKGDVYIAPGVNGSITIRNSKIKGQMHVSGGTTKKPIQLENVEVEKIIITKIKNEPKVAITGKSNIGEIKTKAEAKIEISGETTVGEIKTKAKTELKLDKDVKVEKVIIEGKTKLDTQKGSQIKNLVAKEQAEITGEGTINRAEIKSENVVIEKRPDYVKVDDEVEHTNIGKDKMDAKNDDEKENSGGGSSSSKNNSSSNKDTTAPTWIAGYPYAEIKSNELKIFTNLNEKATVYYSVYEEDRNFTVDALIAIGNSYQAEANVAETVYSCGIETGKTYHISLTAVDTYNNKQSSVEKIAVSEIDTTPPMNVAGYPKVTDVTKDGFKLKTKIHEGGTGYYIVLPHGMAAPSAEQVKNGQDSNGTNAQIKGSTLLNAKEEAVSVVTGLGEGIAYDAYIVCVDHAGNIQAAPTKIEIATSISTDTTEPIVGNTGTITASNETANSVDISWTAGSDDRTAEGNLSYKVVYSTTNSINSVADIETSANGIVAKDWTANITSATVTGLNENTTYYFNVLVKDEAGNIAAYTAASKATLLSADTTEPTVGNGGTITASNETANSVDVSWTAGSDDRTAEGNLSYKVVYATTDNINSVADIETSANGTVAKDWTANINNFQVTGLTENTTYYFNVLVKDEAGNIAVYTVASKATVLSADATAPTVGNSGTITASNETVNSVDVSWTAGNDNRTAEGNLSYKVVYATTDNINSVADIETSGNGTVAKNWTANITSATVTGLNENTTYYFNVLVKDEAGNIAVYTVASKATVLSADTTEPTVGNGGTITASNETVSSVDISWTAGSDDRTAEGNLSYKVVYATTNNINSVAEIETSANGIVAKDWTANITSATVTGLTENTTYYFNVLVKDEAGNITAYTAASKATATAVPAILTINGYVDVMSYYDANGTYSLENEEYNGKKSYKMTKVEDGRTNTYYIIWEEDNYTMVQWGGPSADDATAPHSARWWLRVDDPNETGKTDIDCYIDAASSNGADSNIPPTGQNWFDALNIGWDNTLENTNATITY</sequence>
<evidence type="ECO:0000259" key="3">
    <source>
        <dbReference type="PROSITE" id="PS50853"/>
    </source>
</evidence>
<protein>
    <submittedName>
        <fullName evidence="5">Fibronectin type III domain protein</fullName>
    </submittedName>
</protein>
<dbReference type="InterPro" id="IPR051465">
    <property type="entry name" value="Cell_Envelope_Struct_Comp"/>
</dbReference>
<evidence type="ECO:0000313" key="5">
    <source>
        <dbReference type="EMBL" id="TCO69050.1"/>
    </source>
</evidence>
<organism evidence="5 6">
    <name type="scientific">Marinisporobacter balticus</name>
    <dbReference type="NCBI Taxonomy" id="2018667"/>
    <lineage>
        <taxon>Bacteria</taxon>
        <taxon>Bacillati</taxon>
        <taxon>Bacillota</taxon>
        <taxon>Clostridia</taxon>
        <taxon>Peptostreptococcales</taxon>
        <taxon>Thermotaleaceae</taxon>
        <taxon>Marinisporobacter</taxon>
    </lineage>
</organism>
<dbReference type="AlphaFoldDB" id="A0A4V2S9T1"/>
<dbReference type="OrthoDB" id="2690110at2"/>
<dbReference type="InterPro" id="IPR036116">
    <property type="entry name" value="FN3_sf"/>
</dbReference>
<dbReference type="Pfam" id="PF00395">
    <property type="entry name" value="SLH"/>
    <property type="match status" value="2"/>
</dbReference>
<feature type="domain" description="Fibronectin type-III" evidence="3">
    <location>
        <begin position="1007"/>
        <end position="1115"/>
    </location>
</feature>
<evidence type="ECO:0000259" key="4">
    <source>
        <dbReference type="PROSITE" id="PS51272"/>
    </source>
</evidence>
<dbReference type="InterPro" id="IPR001119">
    <property type="entry name" value="SLH_dom"/>
</dbReference>
<dbReference type="InterPro" id="IPR013783">
    <property type="entry name" value="Ig-like_fold"/>
</dbReference>
<dbReference type="PANTHER" id="PTHR43308:SF5">
    <property type="entry name" value="S-LAYER PROTEIN _ PEPTIDOGLYCAN ENDO-BETA-N-ACETYLGLUCOSAMINIDASE"/>
    <property type="match status" value="1"/>
</dbReference>
<dbReference type="InterPro" id="IPR003961">
    <property type="entry name" value="FN3_dom"/>
</dbReference>
<keyword evidence="6" id="KW-1185">Reference proteome</keyword>
<reference evidence="5 6" key="1">
    <citation type="submission" date="2019-03" db="EMBL/GenBank/DDBJ databases">
        <title>Genomic Encyclopedia of Type Strains, Phase IV (KMG-IV): sequencing the most valuable type-strain genomes for metagenomic binning, comparative biology and taxonomic classification.</title>
        <authorList>
            <person name="Goeker M."/>
        </authorList>
    </citation>
    <scope>NUCLEOTIDE SEQUENCE [LARGE SCALE GENOMIC DNA]</scope>
    <source>
        <strain evidence="5 6">DSM 102940</strain>
    </source>
</reference>
<feature type="domain" description="Fibronectin type-III" evidence="3">
    <location>
        <begin position="777"/>
        <end position="883"/>
    </location>
</feature>
<evidence type="ECO:0000313" key="6">
    <source>
        <dbReference type="Proteomes" id="UP000294919"/>
    </source>
</evidence>
<dbReference type="PROSITE" id="PS50853">
    <property type="entry name" value="FN3"/>
    <property type="match status" value="4"/>
</dbReference>
<feature type="domain" description="SLH" evidence="4">
    <location>
        <begin position="147"/>
        <end position="210"/>
    </location>
</feature>
<evidence type="ECO:0000256" key="1">
    <source>
        <dbReference type="ARBA" id="ARBA00022737"/>
    </source>
</evidence>
<feature type="domain" description="Fibronectin type-III" evidence="3">
    <location>
        <begin position="892"/>
        <end position="998"/>
    </location>
</feature>
<feature type="domain" description="SLH" evidence="4">
    <location>
        <begin position="27"/>
        <end position="90"/>
    </location>
</feature>
<comment type="caution">
    <text evidence="5">The sequence shown here is derived from an EMBL/GenBank/DDBJ whole genome shotgun (WGS) entry which is preliminary data.</text>
</comment>
<feature type="compositionally biased region" description="Basic and acidic residues" evidence="2">
    <location>
        <begin position="396"/>
        <end position="418"/>
    </location>
</feature>
<accession>A0A4V2S9T1</accession>
<dbReference type="SUPFAM" id="SSF49265">
    <property type="entry name" value="Fibronectin type III"/>
    <property type="match status" value="3"/>
</dbReference>
<dbReference type="Pfam" id="PF00041">
    <property type="entry name" value="fn3"/>
    <property type="match status" value="4"/>
</dbReference>
<dbReference type="Proteomes" id="UP000294919">
    <property type="component" value="Unassembled WGS sequence"/>
</dbReference>
<dbReference type="PROSITE" id="PS51272">
    <property type="entry name" value="SLH"/>
    <property type="match status" value="2"/>
</dbReference>
<dbReference type="SMART" id="SM00060">
    <property type="entry name" value="FN3"/>
    <property type="match status" value="4"/>
</dbReference>
<proteinExistence type="predicted"/>
<dbReference type="CDD" id="cd00063">
    <property type="entry name" value="FN3"/>
    <property type="match status" value="4"/>
</dbReference>
<feature type="compositionally biased region" description="Low complexity" evidence="2">
    <location>
        <begin position="424"/>
        <end position="434"/>
    </location>
</feature>
<dbReference type="EMBL" id="SLWV01000035">
    <property type="protein sequence ID" value="TCO69050.1"/>
    <property type="molecule type" value="Genomic_DNA"/>
</dbReference>
<dbReference type="RefSeq" id="WP_132247783.1">
    <property type="nucleotide sequence ID" value="NZ_SLWV01000035.1"/>
</dbReference>
<evidence type="ECO:0000256" key="2">
    <source>
        <dbReference type="SAM" id="MobiDB-lite"/>
    </source>
</evidence>